<dbReference type="Gene3D" id="3.40.50.300">
    <property type="entry name" value="P-loop containing nucleotide triphosphate hydrolases"/>
    <property type="match status" value="1"/>
</dbReference>
<dbReference type="OrthoDB" id="1746774at2759"/>
<comment type="caution">
    <text evidence="1">The sequence shown here is derived from an EMBL/GenBank/DDBJ whole genome shotgun (WGS) entry which is preliminary data.</text>
</comment>
<dbReference type="InterPro" id="IPR051309">
    <property type="entry name" value="ABCF_ATPase"/>
</dbReference>
<evidence type="ECO:0000313" key="1">
    <source>
        <dbReference type="EMBL" id="GER44220.1"/>
    </source>
</evidence>
<protein>
    <submittedName>
        <fullName evidence="1">ABC transporter F family member</fullName>
    </submittedName>
</protein>
<gene>
    <name evidence="1" type="ORF">STAS_21114</name>
</gene>
<dbReference type="EMBL" id="BKCP01006848">
    <property type="protein sequence ID" value="GER44220.1"/>
    <property type="molecule type" value="Genomic_DNA"/>
</dbReference>
<dbReference type="Proteomes" id="UP000325081">
    <property type="component" value="Unassembled WGS sequence"/>
</dbReference>
<keyword evidence="2" id="KW-1185">Reference proteome</keyword>
<proteinExistence type="predicted"/>
<sequence>MVKPSNLLVLDEPTNRLDIPTKEMLEDLRFFIKQIVNRVLEVKDGVLQDYSGDYDYFLMSEPKHLRTCGGKKTSCQEHSFIKVRTEKLKQKTADGLVLTILPLPVPEFCCLGSDFSTLTRETCRGGLSPAPPAVVAAATNWWRGNKKSVRKNLY</sequence>
<dbReference type="InterPro" id="IPR027417">
    <property type="entry name" value="P-loop_NTPase"/>
</dbReference>
<reference evidence="2" key="1">
    <citation type="journal article" date="2019" name="Curr. Biol.">
        <title>Genome Sequence of Striga asiatica Provides Insight into the Evolution of Plant Parasitism.</title>
        <authorList>
            <person name="Yoshida S."/>
            <person name="Kim S."/>
            <person name="Wafula E.K."/>
            <person name="Tanskanen J."/>
            <person name="Kim Y.M."/>
            <person name="Honaas L."/>
            <person name="Yang Z."/>
            <person name="Spallek T."/>
            <person name="Conn C.E."/>
            <person name="Ichihashi Y."/>
            <person name="Cheong K."/>
            <person name="Cui S."/>
            <person name="Der J.P."/>
            <person name="Gundlach H."/>
            <person name="Jiao Y."/>
            <person name="Hori C."/>
            <person name="Ishida J.K."/>
            <person name="Kasahara H."/>
            <person name="Kiba T."/>
            <person name="Kim M.S."/>
            <person name="Koo N."/>
            <person name="Laohavisit A."/>
            <person name="Lee Y.H."/>
            <person name="Lumba S."/>
            <person name="McCourt P."/>
            <person name="Mortimer J.C."/>
            <person name="Mutuku J.M."/>
            <person name="Nomura T."/>
            <person name="Sasaki-Sekimoto Y."/>
            <person name="Seto Y."/>
            <person name="Wang Y."/>
            <person name="Wakatake T."/>
            <person name="Sakakibara H."/>
            <person name="Demura T."/>
            <person name="Yamaguchi S."/>
            <person name="Yoneyama K."/>
            <person name="Manabe R.I."/>
            <person name="Nelson D.C."/>
            <person name="Schulman A.H."/>
            <person name="Timko M.P."/>
            <person name="dePamphilis C.W."/>
            <person name="Choi D."/>
            <person name="Shirasu K."/>
        </authorList>
    </citation>
    <scope>NUCLEOTIDE SEQUENCE [LARGE SCALE GENOMIC DNA]</scope>
    <source>
        <strain evidence="2">cv. UVA1</strain>
    </source>
</reference>
<evidence type="ECO:0000313" key="2">
    <source>
        <dbReference type="Proteomes" id="UP000325081"/>
    </source>
</evidence>
<name>A0A5A7QGA1_STRAF</name>
<dbReference type="PANTHER" id="PTHR42855:SF1">
    <property type="entry name" value="ABC TRANSPORTER DOMAIN-CONTAINING PROTEIN"/>
    <property type="match status" value="1"/>
</dbReference>
<dbReference type="PANTHER" id="PTHR42855">
    <property type="entry name" value="ABC TRANSPORTER ATP-BINDING SUBUNIT"/>
    <property type="match status" value="1"/>
</dbReference>
<dbReference type="AlphaFoldDB" id="A0A5A7QGA1"/>
<organism evidence="1 2">
    <name type="scientific">Striga asiatica</name>
    <name type="common">Asiatic witchweed</name>
    <name type="synonym">Buchnera asiatica</name>
    <dbReference type="NCBI Taxonomy" id="4170"/>
    <lineage>
        <taxon>Eukaryota</taxon>
        <taxon>Viridiplantae</taxon>
        <taxon>Streptophyta</taxon>
        <taxon>Embryophyta</taxon>
        <taxon>Tracheophyta</taxon>
        <taxon>Spermatophyta</taxon>
        <taxon>Magnoliopsida</taxon>
        <taxon>eudicotyledons</taxon>
        <taxon>Gunneridae</taxon>
        <taxon>Pentapetalae</taxon>
        <taxon>asterids</taxon>
        <taxon>lamiids</taxon>
        <taxon>Lamiales</taxon>
        <taxon>Orobanchaceae</taxon>
        <taxon>Buchnereae</taxon>
        <taxon>Striga</taxon>
    </lineage>
</organism>
<accession>A0A5A7QGA1</accession>